<dbReference type="InterPro" id="IPR037523">
    <property type="entry name" value="VOC_core"/>
</dbReference>
<dbReference type="PROSITE" id="PS51819">
    <property type="entry name" value="VOC"/>
    <property type="match status" value="1"/>
</dbReference>
<keyword evidence="3" id="KW-1185">Reference proteome</keyword>
<dbReference type="InterPro" id="IPR029068">
    <property type="entry name" value="Glyas_Bleomycin-R_OHBP_Dase"/>
</dbReference>
<evidence type="ECO:0000313" key="3">
    <source>
        <dbReference type="Proteomes" id="UP001064896"/>
    </source>
</evidence>
<name>A0ABN6BNZ0_9PSED</name>
<accession>A0ABN6BNZ0</accession>
<dbReference type="EMBL" id="AP023081">
    <property type="protein sequence ID" value="BCD84036.1"/>
    <property type="molecule type" value="Genomic_DNA"/>
</dbReference>
<dbReference type="Pfam" id="PF00903">
    <property type="entry name" value="Glyoxalase"/>
    <property type="match status" value="1"/>
</dbReference>
<dbReference type="SUPFAM" id="SSF54593">
    <property type="entry name" value="Glyoxalase/Bleomycin resistance protein/Dihydroxybiphenyl dioxygenase"/>
    <property type="match status" value="1"/>
</dbReference>
<dbReference type="InterPro" id="IPR004360">
    <property type="entry name" value="Glyas_Fos-R_dOase_dom"/>
</dbReference>
<feature type="domain" description="VOC" evidence="1">
    <location>
        <begin position="5"/>
        <end position="118"/>
    </location>
</feature>
<evidence type="ECO:0000259" key="1">
    <source>
        <dbReference type="PROSITE" id="PS51819"/>
    </source>
</evidence>
<dbReference type="Gene3D" id="3.10.180.10">
    <property type="entry name" value="2,3-Dihydroxybiphenyl 1,2-Dioxygenase, domain 1"/>
    <property type="match status" value="1"/>
</dbReference>
<organism evidence="2 3">
    <name type="scientific">Pseudomonas solani</name>
    <dbReference type="NCBI Taxonomy" id="2731552"/>
    <lineage>
        <taxon>Bacteria</taxon>
        <taxon>Pseudomonadati</taxon>
        <taxon>Pseudomonadota</taxon>
        <taxon>Gammaproteobacteria</taxon>
        <taxon>Pseudomonadales</taxon>
        <taxon>Pseudomonadaceae</taxon>
        <taxon>Pseudomonas</taxon>
    </lineage>
</organism>
<sequence>MPEPRILSILLHVGDWRAATDWYQRAFPEAKRVSPSTDDYGHLEMGGVVLEIVNADDKVASGAAGTVVYWAVADLDAEVLRLLQLGASLYRGPLALEDGDRICQVRDPWGNCIGLRQRGCIRGSH</sequence>
<dbReference type="Proteomes" id="UP001064896">
    <property type="component" value="Chromosome"/>
</dbReference>
<dbReference type="RefSeq" id="WP_021222064.1">
    <property type="nucleotide sequence ID" value="NZ_AP023081.1"/>
</dbReference>
<protein>
    <recommendedName>
        <fullName evidence="1">VOC domain-containing protein</fullName>
    </recommendedName>
</protein>
<evidence type="ECO:0000313" key="2">
    <source>
        <dbReference type="EMBL" id="BCD84036.1"/>
    </source>
</evidence>
<gene>
    <name evidence="2" type="ORF">PSm6_04430</name>
</gene>
<reference evidence="2" key="1">
    <citation type="submission" date="2020-05" db="EMBL/GenBank/DDBJ databases">
        <title>Complete genome sequence of Pseudomonas sp. Sm006.</title>
        <authorList>
            <person name="Takeuchi K."/>
            <person name="Someya N."/>
        </authorList>
    </citation>
    <scope>NUCLEOTIDE SEQUENCE</scope>
    <source>
        <strain evidence="2">Sm006</strain>
    </source>
</reference>
<proteinExistence type="predicted"/>